<dbReference type="RefSeq" id="WP_344658026.1">
    <property type="nucleotide sequence ID" value="NZ_BAAAQM010000017.1"/>
</dbReference>
<proteinExistence type="predicted"/>
<evidence type="ECO:0000256" key="3">
    <source>
        <dbReference type="ARBA" id="ARBA00023163"/>
    </source>
</evidence>
<keyword evidence="2 5" id="KW-0238">DNA-binding</keyword>
<sequence>MTETPDSAEPADIALGMVWDADSATAGRRSPLQVDVFVGVRRHLSAHGADLVLLAAARPEDGVDAYVHAAHRHGLDGVLVLGVDEGHPALTALTASGLPCVAVDLPIYRNQTTYVASDNRAGAVSAVEHLRALGHRAIATITGPLSLMPAVERLVGYRFEMARAGLPVRPEYVVSGEYTQESGYACAQRLLSLQEPPTAVFAADDRMAVGVIRALADAGVAVPGEVSVVGFDDVEAAALVRPGLTTVAQDHAAIGEGAVELLLRTIRGEAPDGADGDDRTRERRAAEPLLVPTRLVVRESCGPVAGS</sequence>
<comment type="caution">
    <text evidence="5">The sequence shown here is derived from an EMBL/GenBank/DDBJ whole genome shotgun (WGS) entry which is preliminary data.</text>
</comment>
<dbReference type="PANTHER" id="PTHR30146">
    <property type="entry name" value="LACI-RELATED TRANSCRIPTIONAL REPRESSOR"/>
    <property type="match status" value="1"/>
</dbReference>
<reference evidence="6" key="1">
    <citation type="journal article" date="2019" name="Int. J. Syst. Evol. Microbiol.">
        <title>The Global Catalogue of Microorganisms (GCM) 10K type strain sequencing project: providing services to taxonomists for standard genome sequencing and annotation.</title>
        <authorList>
            <consortium name="The Broad Institute Genomics Platform"/>
            <consortium name="The Broad Institute Genome Sequencing Center for Infectious Disease"/>
            <person name="Wu L."/>
            <person name="Ma J."/>
        </authorList>
    </citation>
    <scope>NUCLEOTIDE SEQUENCE [LARGE SCALE GENOMIC DNA]</scope>
    <source>
        <strain evidence="6">JCM 16013</strain>
    </source>
</reference>
<keyword evidence="1" id="KW-0805">Transcription regulation</keyword>
<dbReference type="InterPro" id="IPR046335">
    <property type="entry name" value="LacI/GalR-like_sensor"/>
</dbReference>
<dbReference type="Gene3D" id="3.40.50.2300">
    <property type="match status" value="2"/>
</dbReference>
<gene>
    <name evidence="5" type="ORF">GCM10009838_34290</name>
</gene>
<dbReference type="Pfam" id="PF13377">
    <property type="entry name" value="Peripla_BP_3"/>
    <property type="match status" value="1"/>
</dbReference>
<dbReference type="EMBL" id="BAAAQM010000017">
    <property type="protein sequence ID" value="GAA1971967.1"/>
    <property type="molecule type" value="Genomic_DNA"/>
</dbReference>
<feature type="domain" description="Transcriptional regulator LacI/GalR-like sensor" evidence="4">
    <location>
        <begin position="127"/>
        <end position="301"/>
    </location>
</feature>
<evidence type="ECO:0000313" key="6">
    <source>
        <dbReference type="Proteomes" id="UP001499854"/>
    </source>
</evidence>
<accession>A0ABP5D348</accession>
<evidence type="ECO:0000256" key="2">
    <source>
        <dbReference type="ARBA" id="ARBA00023125"/>
    </source>
</evidence>
<dbReference type="CDD" id="cd06267">
    <property type="entry name" value="PBP1_LacI_sugar_binding-like"/>
    <property type="match status" value="1"/>
</dbReference>
<dbReference type="InterPro" id="IPR028082">
    <property type="entry name" value="Peripla_BP_I"/>
</dbReference>
<evidence type="ECO:0000313" key="5">
    <source>
        <dbReference type="EMBL" id="GAA1971967.1"/>
    </source>
</evidence>
<name>A0ABP5D348_9ACTN</name>
<dbReference type="SUPFAM" id="SSF53822">
    <property type="entry name" value="Periplasmic binding protein-like I"/>
    <property type="match status" value="1"/>
</dbReference>
<protein>
    <submittedName>
        <fullName evidence="5">LacI family DNA-binding transcriptional regulator</fullName>
    </submittedName>
</protein>
<evidence type="ECO:0000256" key="1">
    <source>
        <dbReference type="ARBA" id="ARBA00023015"/>
    </source>
</evidence>
<dbReference type="GO" id="GO:0003677">
    <property type="term" value="F:DNA binding"/>
    <property type="evidence" value="ECO:0007669"/>
    <property type="project" value="UniProtKB-KW"/>
</dbReference>
<keyword evidence="3" id="KW-0804">Transcription</keyword>
<dbReference type="Proteomes" id="UP001499854">
    <property type="component" value="Unassembled WGS sequence"/>
</dbReference>
<dbReference type="PANTHER" id="PTHR30146:SF109">
    <property type="entry name" value="HTH-TYPE TRANSCRIPTIONAL REGULATOR GALS"/>
    <property type="match status" value="1"/>
</dbReference>
<evidence type="ECO:0000259" key="4">
    <source>
        <dbReference type="Pfam" id="PF13377"/>
    </source>
</evidence>
<organism evidence="5 6">
    <name type="scientific">Catenulispora subtropica</name>
    <dbReference type="NCBI Taxonomy" id="450798"/>
    <lineage>
        <taxon>Bacteria</taxon>
        <taxon>Bacillati</taxon>
        <taxon>Actinomycetota</taxon>
        <taxon>Actinomycetes</taxon>
        <taxon>Catenulisporales</taxon>
        <taxon>Catenulisporaceae</taxon>
        <taxon>Catenulispora</taxon>
    </lineage>
</organism>
<keyword evidence="6" id="KW-1185">Reference proteome</keyword>